<protein>
    <submittedName>
        <fullName evidence="4">Transposase and inactivated derivatives</fullName>
    </submittedName>
</protein>
<reference evidence="5" key="1">
    <citation type="submission" date="2016-10" db="EMBL/GenBank/DDBJ databases">
        <authorList>
            <person name="Varghese N."/>
        </authorList>
    </citation>
    <scope>NUCLEOTIDE SEQUENCE [LARGE SCALE GENOMIC DNA]</scope>
    <source>
        <strain evidence="5">DSM 21843</strain>
    </source>
</reference>
<proteinExistence type="inferred from homology"/>
<feature type="region of interest" description="Disordered" evidence="2">
    <location>
        <begin position="126"/>
        <end position="159"/>
    </location>
</feature>
<dbReference type="InterPro" id="IPR036388">
    <property type="entry name" value="WH-like_DNA-bd_sf"/>
</dbReference>
<name>A0A1H8UPR3_9ACTN</name>
<evidence type="ECO:0000259" key="3">
    <source>
        <dbReference type="Pfam" id="PF13518"/>
    </source>
</evidence>
<evidence type="ECO:0000256" key="1">
    <source>
        <dbReference type="ARBA" id="ARBA00038232"/>
    </source>
</evidence>
<dbReference type="STRING" id="79604.AAY81_01925"/>
<dbReference type="InterPro" id="IPR010921">
    <property type="entry name" value="Trp_repressor/repl_initiator"/>
</dbReference>
<dbReference type="InterPro" id="IPR055247">
    <property type="entry name" value="InsJ-like_HTH"/>
</dbReference>
<dbReference type="Pfam" id="PF13518">
    <property type="entry name" value="HTH_28"/>
    <property type="match status" value="1"/>
</dbReference>
<accession>A0A1H8UPR3</accession>
<keyword evidence="5" id="KW-1185">Reference proteome</keyword>
<dbReference type="InterPro" id="IPR052057">
    <property type="entry name" value="IS150/IS1296_orfA-like"/>
</dbReference>
<dbReference type="RefSeq" id="WP_369677325.1">
    <property type="nucleotide sequence ID" value="NZ_FOEC01000031.1"/>
</dbReference>
<dbReference type="GO" id="GO:0043565">
    <property type="term" value="F:sequence-specific DNA binding"/>
    <property type="evidence" value="ECO:0007669"/>
    <property type="project" value="InterPro"/>
</dbReference>
<feature type="non-terminal residue" evidence="4">
    <location>
        <position position="1"/>
    </location>
</feature>
<evidence type="ECO:0000313" key="5">
    <source>
        <dbReference type="Proteomes" id="UP000182975"/>
    </source>
</evidence>
<gene>
    <name evidence="4" type="ORF">SAMN02910314_02024</name>
</gene>
<dbReference type="SUPFAM" id="SSF48295">
    <property type="entry name" value="TrpR-like"/>
    <property type="match status" value="1"/>
</dbReference>
<evidence type="ECO:0000256" key="2">
    <source>
        <dbReference type="SAM" id="MobiDB-lite"/>
    </source>
</evidence>
<organism evidence="4 5">
    <name type="scientific">Denitrobacterium detoxificans</name>
    <dbReference type="NCBI Taxonomy" id="79604"/>
    <lineage>
        <taxon>Bacteria</taxon>
        <taxon>Bacillati</taxon>
        <taxon>Actinomycetota</taxon>
        <taxon>Coriobacteriia</taxon>
        <taxon>Eggerthellales</taxon>
        <taxon>Eggerthellaceae</taxon>
        <taxon>Denitrobacterium</taxon>
    </lineage>
</organism>
<evidence type="ECO:0000313" key="4">
    <source>
        <dbReference type="EMBL" id="SEP05190.1"/>
    </source>
</evidence>
<dbReference type="Gene3D" id="1.10.10.10">
    <property type="entry name" value="Winged helix-like DNA-binding domain superfamily/Winged helix DNA-binding domain"/>
    <property type="match status" value="1"/>
</dbReference>
<dbReference type="Proteomes" id="UP000182975">
    <property type="component" value="Unassembled WGS sequence"/>
</dbReference>
<comment type="similarity">
    <text evidence="1">Belongs to the IS150/IS1296 orfA family.</text>
</comment>
<sequence length="188" mass="21500">ELHPRIWTRKRKSEFGRCSFVLKRYSLETRARAVELIDRGYGKGSLSTALAIPISIAEKWTHTYRAVGKEAFLGMGSKHRRYDYETKLAAARDFVDLGMTRQEVMSKHGIANLTQLKNWAKAYREGGPEALRPKPKGRPRKDGGDPPEPRSREQELEAENRRLRAEVAYLKKLRALEAAKRAPGRNAR</sequence>
<feature type="domain" description="Insertion element IS150 protein InsJ-like helix-turn-helix" evidence="3">
    <location>
        <begin position="98"/>
        <end position="140"/>
    </location>
</feature>
<dbReference type="EMBL" id="FOEC01000031">
    <property type="protein sequence ID" value="SEP05190.1"/>
    <property type="molecule type" value="Genomic_DNA"/>
</dbReference>
<feature type="compositionally biased region" description="Basic and acidic residues" evidence="2">
    <location>
        <begin position="140"/>
        <end position="159"/>
    </location>
</feature>
<dbReference type="PANTHER" id="PTHR33795:SF1">
    <property type="entry name" value="INSERTION ELEMENT IS150 PROTEIN INSJ"/>
    <property type="match status" value="1"/>
</dbReference>
<dbReference type="PANTHER" id="PTHR33795">
    <property type="entry name" value="INSERTION ELEMENT IS150 PROTEIN INSJ"/>
    <property type="match status" value="1"/>
</dbReference>
<dbReference type="AlphaFoldDB" id="A0A1H8UPR3"/>